<feature type="transmembrane region" description="Helical" evidence="1">
    <location>
        <begin position="97"/>
        <end position="118"/>
    </location>
</feature>
<keyword evidence="1" id="KW-0472">Membrane</keyword>
<protein>
    <submittedName>
        <fullName evidence="2">Uncharacterized protein</fullName>
    </submittedName>
</protein>
<dbReference type="AlphaFoldDB" id="A0A8J4A8Z9"/>
<evidence type="ECO:0000313" key="3">
    <source>
        <dbReference type="Proteomes" id="UP000614996"/>
    </source>
</evidence>
<feature type="transmembrane region" description="Helical" evidence="1">
    <location>
        <begin position="6"/>
        <end position="23"/>
    </location>
</feature>
<feature type="transmembrane region" description="Helical" evidence="1">
    <location>
        <begin position="35"/>
        <end position="53"/>
    </location>
</feature>
<keyword evidence="1" id="KW-0812">Transmembrane</keyword>
<feature type="transmembrane region" description="Helical" evidence="1">
    <location>
        <begin position="124"/>
        <end position="144"/>
    </location>
</feature>
<proteinExistence type="predicted"/>
<evidence type="ECO:0000256" key="1">
    <source>
        <dbReference type="SAM" id="Phobius"/>
    </source>
</evidence>
<sequence length="167" mass="18098">MRGYLIVFMIGLVISGLTAFPLVSESRLLVTVLHWLSVDTLLPGPAAFLASVADGLRDAGARYPYLAYGTDWLAFAHLVIAVAFVGPLRDPVRNVWVVQWGMIACVAVIPLAMIAGPIRDIPLYWRFVDCSFGVVGIVPLLLAYRHIRRLASPATPADRSAEPAVTA</sequence>
<comment type="caution">
    <text evidence="2">The sequence shown here is derived from an EMBL/GenBank/DDBJ whole genome shotgun (WGS) entry which is preliminary data.</text>
</comment>
<dbReference type="Proteomes" id="UP000614996">
    <property type="component" value="Unassembled WGS sequence"/>
</dbReference>
<feature type="transmembrane region" description="Helical" evidence="1">
    <location>
        <begin position="65"/>
        <end position="85"/>
    </location>
</feature>
<reference evidence="3" key="1">
    <citation type="journal article" date="2021" name="Int. J. Syst. Evol. Microbiol.">
        <title>Actinocatenispora comari sp. nov., an endophytic actinomycete isolated from aerial parts of Comarum salesowianum.</title>
        <authorList>
            <person name="Oyunbileg N."/>
            <person name="Iizaka Y."/>
            <person name="Hamada M."/>
            <person name="Davaapurev B.O."/>
            <person name="Fukumoto A."/>
            <person name="Tsetseg B."/>
            <person name="Kato F."/>
            <person name="Tamura T."/>
            <person name="Batkhuu J."/>
            <person name="Anzai Y."/>
        </authorList>
    </citation>
    <scope>NUCLEOTIDE SEQUENCE [LARGE SCALE GENOMIC DNA]</scope>
    <source>
        <strain evidence="3">NUM-2625</strain>
    </source>
</reference>
<name>A0A8J4A8Z9_9ACTN</name>
<gene>
    <name evidence="2" type="ORF">NUM_16690</name>
</gene>
<organism evidence="2 3">
    <name type="scientific">Actinocatenispora comari</name>
    <dbReference type="NCBI Taxonomy" id="2807577"/>
    <lineage>
        <taxon>Bacteria</taxon>
        <taxon>Bacillati</taxon>
        <taxon>Actinomycetota</taxon>
        <taxon>Actinomycetes</taxon>
        <taxon>Micromonosporales</taxon>
        <taxon>Micromonosporaceae</taxon>
        <taxon>Actinocatenispora</taxon>
    </lineage>
</organism>
<evidence type="ECO:0000313" key="2">
    <source>
        <dbReference type="EMBL" id="GIL26415.1"/>
    </source>
</evidence>
<accession>A0A8J4A8Z9</accession>
<keyword evidence="1" id="KW-1133">Transmembrane helix</keyword>
<dbReference type="EMBL" id="BOPO01000023">
    <property type="protein sequence ID" value="GIL26415.1"/>
    <property type="molecule type" value="Genomic_DNA"/>
</dbReference>
<keyword evidence="3" id="KW-1185">Reference proteome</keyword>